<sequence>MRFSRGQVVVRRYVRGGRTTFVKPATVVGDDDAGLLLWIAEGSECAGLTDADGRTLHDVALDEMRAPELVRKPWRDRDALILMPPGAGYSVWWFFRRGAFQGWYVNLEAPVVRDADGVHTTDQVLDVVVGPDRGWAWKDEDEFAARIGHPLYFDAAAAAATRAEGERVIALAEVGAFPFDGSYTGFRPDPAWHRLTLPPGTATR</sequence>
<evidence type="ECO:0000259" key="2">
    <source>
        <dbReference type="Pfam" id="PF04167"/>
    </source>
</evidence>
<comment type="caution">
    <text evidence="3">The sequence shown here is derived from an EMBL/GenBank/DDBJ whole genome shotgun (WGS) entry which is preliminary data.</text>
</comment>
<dbReference type="PANTHER" id="PTHR39159:SF1">
    <property type="entry name" value="UPF0374 PROTEIN YGAC"/>
    <property type="match status" value="1"/>
</dbReference>
<protein>
    <submittedName>
        <fullName evidence="3">DUF402 domain-containing protein</fullName>
    </submittedName>
</protein>
<keyword evidence="4" id="KW-1185">Reference proteome</keyword>
<reference evidence="3 4" key="1">
    <citation type="submission" date="2021-06" db="EMBL/GenBank/DDBJ databases">
        <title>Actinoplanes lichenicola sp. nov., and Actinoplanes ovalisporus sp. nov., isolated from lichen in Thailand.</title>
        <authorList>
            <person name="Saeng-In P."/>
            <person name="Kanchanasin P."/>
            <person name="Yuki M."/>
            <person name="Kudo T."/>
            <person name="Ohkuma M."/>
            <person name="Phongsopitanun W."/>
            <person name="Tanasupawat S."/>
        </authorList>
    </citation>
    <scope>NUCLEOTIDE SEQUENCE [LARGE SCALE GENOMIC DNA]</scope>
    <source>
        <strain evidence="3 4">NBRC 110975</strain>
    </source>
</reference>
<dbReference type="Pfam" id="PF04167">
    <property type="entry name" value="DUF402"/>
    <property type="match status" value="1"/>
</dbReference>
<dbReference type="InterPro" id="IPR035930">
    <property type="entry name" value="FomD-like_sf"/>
</dbReference>
<dbReference type="Proteomes" id="UP001519654">
    <property type="component" value="Unassembled WGS sequence"/>
</dbReference>
<evidence type="ECO:0000313" key="3">
    <source>
        <dbReference type="EMBL" id="MBU2668970.1"/>
    </source>
</evidence>
<dbReference type="EMBL" id="JAHKKG010000013">
    <property type="protein sequence ID" value="MBU2668970.1"/>
    <property type="molecule type" value="Genomic_DNA"/>
</dbReference>
<evidence type="ECO:0000313" key="4">
    <source>
        <dbReference type="Proteomes" id="UP001519654"/>
    </source>
</evidence>
<proteinExistence type="predicted"/>
<dbReference type="PANTHER" id="PTHR39159">
    <property type="match status" value="1"/>
</dbReference>
<feature type="domain" description="DUF402" evidence="2">
    <location>
        <begin position="64"/>
        <end position="175"/>
    </location>
</feature>
<evidence type="ECO:0000256" key="1">
    <source>
        <dbReference type="ARBA" id="ARBA00022801"/>
    </source>
</evidence>
<keyword evidence="1" id="KW-0378">Hydrolase</keyword>
<organism evidence="3 4">
    <name type="scientific">Paractinoplanes bogorensis</name>
    <dbReference type="NCBI Taxonomy" id="1610840"/>
    <lineage>
        <taxon>Bacteria</taxon>
        <taxon>Bacillati</taxon>
        <taxon>Actinomycetota</taxon>
        <taxon>Actinomycetes</taxon>
        <taxon>Micromonosporales</taxon>
        <taxon>Micromonosporaceae</taxon>
        <taxon>Paractinoplanes</taxon>
    </lineage>
</organism>
<gene>
    <name evidence="3" type="ORF">KOI35_36210</name>
</gene>
<dbReference type="InterPro" id="IPR007295">
    <property type="entry name" value="DUF402"/>
</dbReference>
<name>A0ABS5Z3G8_9ACTN</name>
<dbReference type="RefSeq" id="WP_215793213.1">
    <property type="nucleotide sequence ID" value="NZ_JAHKKG010000013.1"/>
</dbReference>
<dbReference type="Gene3D" id="2.40.380.10">
    <property type="entry name" value="FomD-like"/>
    <property type="match status" value="1"/>
</dbReference>
<dbReference type="SUPFAM" id="SSF159234">
    <property type="entry name" value="FomD-like"/>
    <property type="match status" value="1"/>
</dbReference>
<dbReference type="InterPro" id="IPR050212">
    <property type="entry name" value="Ntdp-like"/>
</dbReference>
<accession>A0ABS5Z3G8</accession>